<dbReference type="PANTHER" id="PTHR10615:SF161">
    <property type="entry name" value="HISTONE ACETYLTRANSFERASE KAT7"/>
    <property type="match status" value="1"/>
</dbReference>
<dbReference type="Gene3D" id="2.30.30.140">
    <property type="match status" value="1"/>
</dbReference>
<dbReference type="Gene3D" id="1.10.10.10">
    <property type="entry name" value="Winged helix-like DNA-binding domain superfamily/Winged helix DNA-binding domain"/>
    <property type="match status" value="1"/>
</dbReference>
<evidence type="ECO:0000256" key="3">
    <source>
        <dbReference type="ARBA" id="ARBA00013184"/>
    </source>
</evidence>
<evidence type="ECO:0000256" key="10">
    <source>
        <dbReference type="ARBA" id="ARBA00023242"/>
    </source>
</evidence>
<keyword evidence="16" id="KW-1185">Reference proteome</keyword>
<dbReference type="GO" id="GO:0003682">
    <property type="term" value="F:chromatin binding"/>
    <property type="evidence" value="ECO:0007669"/>
    <property type="project" value="TreeGrafter"/>
</dbReference>
<evidence type="ECO:0000313" key="16">
    <source>
        <dbReference type="Proteomes" id="UP000241890"/>
    </source>
</evidence>
<evidence type="ECO:0000259" key="14">
    <source>
        <dbReference type="PROSITE" id="PS51726"/>
    </source>
</evidence>
<accession>A0A2R5G1D0</accession>
<organism evidence="15 16">
    <name type="scientific">Hondaea fermentalgiana</name>
    <dbReference type="NCBI Taxonomy" id="2315210"/>
    <lineage>
        <taxon>Eukaryota</taxon>
        <taxon>Sar</taxon>
        <taxon>Stramenopiles</taxon>
        <taxon>Bigyra</taxon>
        <taxon>Labyrinthulomycetes</taxon>
        <taxon>Thraustochytrida</taxon>
        <taxon>Thraustochytriidae</taxon>
        <taxon>Hondaea</taxon>
    </lineage>
</organism>
<dbReference type="SUPFAM" id="SSF54160">
    <property type="entry name" value="Chromo domain-like"/>
    <property type="match status" value="1"/>
</dbReference>
<keyword evidence="4 15" id="KW-0808">Transferase</keyword>
<evidence type="ECO:0000256" key="13">
    <source>
        <dbReference type="SAM" id="MobiDB-lite"/>
    </source>
</evidence>
<dbReference type="InterPro" id="IPR016181">
    <property type="entry name" value="Acyl_CoA_acyltransferase"/>
</dbReference>
<dbReference type="SUPFAM" id="SSF55729">
    <property type="entry name" value="Acyl-CoA N-acyltransferases (Nat)"/>
    <property type="match status" value="1"/>
</dbReference>
<dbReference type="EC" id="2.3.1.48" evidence="3 12"/>
<dbReference type="CDD" id="cd04301">
    <property type="entry name" value="NAT_SF"/>
    <property type="match status" value="1"/>
</dbReference>
<dbReference type="OrthoDB" id="787137at2759"/>
<dbReference type="GO" id="GO:0008270">
    <property type="term" value="F:zinc ion binding"/>
    <property type="evidence" value="ECO:0007669"/>
    <property type="project" value="UniProtKB-KW"/>
</dbReference>
<dbReference type="AlphaFoldDB" id="A0A2R5G1D0"/>
<dbReference type="InterPro" id="IPR016197">
    <property type="entry name" value="Chromo-like_dom_sf"/>
</dbReference>
<comment type="caution">
    <text evidence="15">The sequence shown here is derived from an EMBL/GenBank/DDBJ whole genome shotgun (WGS) entry which is preliminary data.</text>
</comment>
<keyword evidence="9" id="KW-0007">Acetylation</keyword>
<protein>
    <recommendedName>
        <fullName evidence="3 12">Histone acetyltransferase</fullName>
        <ecNumber evidence="3 12">2.3.1.48</ecNumber>
    </recommendedName>
</protein>
<dbReference type="PANTHER" id="PTHR10615">
    <property type="entry name" value="HISTONE ACETYLTRANSFERASE"/>
    <property type="match status" value="1"/>
</dbReference>
<dbReference type="GO" id="GO:0004402">
    <property type="term" value="F:histone acetyltransferase activity"/>
    <property type="evidence" value="ECO:0007669"/>
    <property type="project" value="InterPro"/>
</dbReference>
<dbReference type="InterPro" id="IPR040706">
    <property type="entry name" value="Zf-MYST"/>
</dbReference>
<evidence type="ECO:0000256" key="8">
    <source>
        <dbReference type="ARBA" id="ARBA00022853"/>
    </source>
</evidence>
<keyword evidence="8" id="KW-0156">Chromatin regulator</keyword>
<dbReference type="GO" id="GO:0000785">
    <property type="term" value="C:chromatin"/>
    <property type="evidence" value="ECO:0007669"/>
    <property type="project" value="TreeGrafter"/>
</dbReference>
<dbReference type="FunCoup" id="A0A2R5G1D0">
    <property type="interactions" value="16"/>
</dbReference>
<reference evidence="15 16" key="1">
    <citation type="submission" date="2017-12" db="EMBL/GenBank/DDBJ databases">
        <title>Sequencing, de novo assembly and annotation of complete genome of a new Thraustochytrid species, strain FCC1311.</title>
        <authorList>
            <person name="Sedici K."/>
            <person name="Godart F."/>
            <person name="Aiese Cigliano R."/>
            <person name="Sanseverino W."/>
            <person name="Barakat M."/>
            <person name="Ortet P."/>
            <person name="Marechal E."/>
            <person name="Cagnac O."/>
            <person name="Amato A."/>
        </authorList>
    </citation>
    <scope>NUCLEOTIDE SEQUENCE [LARGE SCALE GENOMIC DNA]</scope>
</reference>
<keyword evidence="5" id="KW-0479">Metal-binding</keyword>
<gene>
    <name evidence="15" type="ORF">FCC1311_003172</name>
</gene>
<dbReference type="InterPro" id="IPR050603">
    <property type="entry name" value="MYST_HAT"/>
</dbReference>
<dbReference type="Pfam" id="PF17772">
    <property type="entry name" value="zf-MYST"/>
    <property type="match status" value="1"/>
</dbReference>
<comment type="catalytic activity">
    <reaction evidence="12">
        <text>L-lysyl-[protein] + acetyl-CoA = N(6)-acetyl-L-lysyl-[protein] + CoA + H(+)</text>
        <dbReference type="Rhea" id="RHEA:45948"/>
        <dbReference type="Rhea" id="RHEA-COMP:9752"/>
        <dbReference type="Rhea" id="RHEA-COMP:10731"/>
        <dbReference type="ChEBI" id="CHEBI:15378"/>
        <dbReference type="ChEBI" id="CHEBI:29969"/>
        <dbReference type="ChEBI" id="CHEBI:57287"/>
        <dbReference type="ChEBI" id="CHEBI:57288"/>
        <dbReference type="ChEBI" id="CHEBI:61930"/>
        <dbReference type="EC" id="2.3.1.48"/>
    </reaction>
</comment>
<evidence type="ECO:0000256" key="9">
    <source>
        <dbReference type="ARBA" id="ARBA00022990"/>
    </source>
</evidence>
<dbReference type="FunFam" id="1.10.10.10:FF:000022">
    <property type="entry name" value="Histone acetyltransferase"/>
    <property type="match status" value="1"/>
</dbReference>
<dbReference type="GO" id="GO:0005634">
    <property type="term" value="C:nucleus"/>
    <property type="evidence" value="ECO:0007669"/>
    <property type="project" value="UniProtKB-SubCell"/>
</dbReference>
<dbReference type="InterPro" id="IPR036388">
    <property type="entry name" value="WH-like_DNA-bd_sf"/>
</dbReference>
<evidence type="ECO:0000256" key="5">
    <source>
        <dbReference type="ARBA" id="ARBA00022723"/>
    </source>
</evidence>
<feature type="active site" description="Proton donor/acceptor" evidence="11">
    <location>
        <position position="357"/>
    </location>
</feature>
<evidence type="ECO:0000256" key="6">
    <source>
        <dbReference type="ARBA" id="ARBA00022771"/>
    </source>
</evidence>
<dbReference type="Pfam" id="PF11717">
    <property type="entry name" value="Tudor-knot"/>
    <property type="match status" value="1"/>
</dbReference>
<comment type="similarity">
    <text evidence="2 12">Belongs to the MYST (SAS/MOZ) family.</text>
</comment>
<feature type="compositionally biased region" description="Low complexity" evidence="13">
    <location>
        <begin position="25"/>
        <end position="43"/>
    </location>
</feature>
<evidence type="ECO:0000256" key="11">
    <source>
        <dbReference type="PIRSR" id="PIRSR602717-51"/>
    </source>
</evidence>
<evidence type="ECO:0000256" key="4">
    <source>
        <dbReference type="ARBA" id="ARBA00022679"/>
    </source>
</evidence>
<proteinExistence type="inferred from homology"/>
<sequence>MPGQKSKRRGADEAAAGSKKRKGDGAASKSSKANSSGNNNNSKNGGGASSKGAANKNAKNKTAADEAETGNWEDMRDEDGTFKVGAKIFCPYRKDGSYRPCIVIDVQHNSDGSVKYYVHYVEFNRRMDTWIPGPDAMDHDPTGRTRRQDVVEFVEEEYGGSNGMDPDSIREHEEITKVKNVNRIELGRNIIETWYFSPIPREFFPEGSVDVLYVSEFTLDMYRHKSELERHYRRCKIRHPPGDEIYRDDENKLSMFEVDGAKSKIYSQNLSYLAKFFLDHKTLHWDVDPFLFYVLCEYDEKGYHPVGYYSKEKYSEQGYNLACILTLPPYQRKGYGKFLISFSYELSKKEEKVGSPEKPLSDLGQLSYRSYWCHAVLEALLEMNNEAISVIDITKHTSIKTEDVVLALKFLGLTKCVNGRHVICVDENFLREKLKKFPLKGVRVDPERLHWAPLKVDVKRDKWSIKAKRKAEPASFQPQFS</sequence>
<dbReference type="InterPro" id="IPR002717">
    <property type="entry name" value="HAT_MYST-type"/>
</dbReference>
<dbReference type="GO" id="GO:0006357">
    <property type="term" value="P:regulation of transcription by RNA polymerase II"/>
    <property type="evidence" value="ECO:0007669"/>
    <property type="project" value="TreeGrafter"/>
</dbReference>
<evidence type="ECO:0000313" key="15">
    <source>
        <dbReference type="EMBL" id="GBG24099.1"/>
    </source>
</evidence>
<dbReference type="Gene3D" id="3.40.630.30">
    <property type="match status" value="1"/>
</dbReference>
<dbReference type="Proteomes" id="UP000241890">
    <property type="component" value="Unassembled WGS sequence"/>
</dbReference>
<dbReference type="EMBL" id="BEYU01000003">
    <property type="protein sequence ID" value="GBG24099.1"/>
    <property type="molecule type" value="Genomic_DNA"/>
</dbReference>
<dbReference type="Gene3D" id="3.30.60.60">
    <property type="entry name" value="N-acetyl transferase-like"/>
    <property type="match status" value="1"/>
</dbReference>
<evidence type="ECO:0000256" key="1">
    <source>
        <dbReference type="ARBA" id="ARBA00004123"/>
    </source>
</evidence>
<keyword evidence="7" id="KW-0862">Zinc</keyword>
<feature type="compositionally biased region" description="Low complexity" evidence="13">
    <location>
        <begin position="50"/>
        <end position="61"/>
    </location>
</feature>
<name>A0A2R5G1D0_9STRA</name>
<dbReference type="GO" id="GO:0003712">
    <property type="term" value="F:transcription coregulator activity"/>
    <property type="evidence" value="ECO:0007669"/>
    <property type="project" value="TreeGrafter"/>
</dbReference>
<keyword evidence="10 12" id="KW-0539">Nucleus</keyword>
<dbReference type="PROSITE" id="PS51726">
    <property type="entry name" value="MYST_HAT"/>
    <property type="match status" value="1"/>
</dbReference>
<feature type="region of interest" description="Disordered" evidence="13">
    <location>
        <begin position="1"/>
        <end position="77"/>
    </location>
</feature>
<feature type="domain" description="MYST-type HAT" evidence="14">
    <location>
        <begin position="176"/>
        <end position="453"/>
    </location>
</feature>
<keyword evidence="6" id="KW-0863">Zinc-finger</keyword>
<dbReference type="InterPro" id="IPR025995">
    <property type="entry name" value="Tudor-knot"/>
</dbReference>
<dbReference type="InParanoid" id="A0A2R5G1D0"/>
<evidence type="ECO:0000256" key="7">
    <source>
        <dbReference type="ARBA" id="ARBA00022833"/>
    </source>
</evidence>
<comment type="subcellular location">
    <subcellularLocation>
        <location evidence="1 12">Nucleus</location>
    </subcellularLocation>
</comment>
<evidence type="ECO:0000256" key="12">
    <source>
        <dbReference type="RuleBase" id="RU361211"/>
    </source>
</evidence>
<dbReference type="Pfam" id="PF01853">
    <property type="entry name" value="MOZ_SAS"/>
    <property type="match status" value="1"/>
</dbReference>
<evidence type="ECO:0000256" key="2">
    <source>
        <dbReference type="ARBA" id="ARBA00010107"/>
    </source>
</evidence>
<dbReference type="FunFam" id="3.40.630.30:FF:000002">
    <property type="entry name" value="Histone acetyltransferase"/>
    <property type="match status" value="1"/>
</dbReference>